<evidence type="ECO:0000313" key="9">
    <source>
        <dbReference type="EMBL" id="RCK56784.1"/>
    </source>
</evidence>
<dbReference type="GO" id="GO:0046872">
    <property type="term" value="F:metal ion binding"/>
    <property type="evidence" value="ECO:0007669"/>
    <property type="project" value="UniProtKB-KW"/>
</dbReference>
<keyword evidence="6" id="KW-0175">Coiled coil</keyword>
<dbReference type="InterPro" id="IPR006127">
    <property type="entry name" value="ZnuA-like"/>
</dbReference>
<protein>
    <submittedName>
        <fullName evidence="9">Metal ABC transporter substrate-binding protein</fullName>
    </submittedName>
</protein>
<dbReference type="EMBL" id="QORO01000007">
    <property type="protein sequence ID" value="RCK56784.1"/>
    <property type="molecule type" value="Genomic_DNA"/>
</dbReference>
<evidence type="ECO:0000313" key="10">
    <source>
        <dbReference type="Proteomes" id="UP000253508"/>
    </source>
</evidence>
<evidence type="ECO:0000256" key="1">
    <source>
        <dbReference type="ARBA" id="ARBA00004196"/>
    </source>
</evidence>
<gene>
    <name evidence="9" type="ORF">DTO57_13945</name>
</gene>
<keyword evidence="2 5" id="KW-0813">Transport</keyword>
<dbReference type="InterPro" id="IPR050492">
    <property type="entry name" value="Bact_metal-bind_prot9"/>
</dbReference>
<dbReference type="PROSITE" id="PS51257">
    <property type="entry name" value="PROKAR_LIPOPROTEIN"/>
    <property type="match status" value="1"/>
</dbReference>
<feature type="compositionally biased region" description="Basic and acidic residues" evidence="7">
    <location>
        <begin position="131"/>
        <end position="146"/>
    </location>
</feature>
<organism evidence="9 10">
    <name type="scientific">Microbacterium sorbitolivorans</name>
    <dbReference type="NCBI Taxonomy" id="1867410"/>
    <lineage>
        <taxon>Bacteria</taxon>
        <taxon>Bacillati</taxon>
        <taxon>Actinomycetota</taxon>
        <taxon>Actinomycetes</taxon>
        <taxon>Micrococcales</taxon>
        <taxon>Microbacteriaceae</taxon>
        <taxon>Microbacterium</taxon>
    </lineage>
</organism>
<dbReference type="PANTHER" id="PTHR42953:SF1">
    <property type="entry name" value="METAL-BINDING PROTEIN HI_0362-RELATED"/>
    <property type="match status" value="1"/>
</dbReference>
<feature type="signal peptide" evidence="8">
    <location>
        <begin position="1"/>
        <end position="21"/>
    </location>
</feature>
<reference evidence="9 10" key="1">
    <citation type="submission" date="2018-07" db="EMBL/GenBank/DDBJ databases">
        <title>Microbacterium endoborsara sp. nov., a novel actinobacterium isolated from Borszczowia aralocaspica.</title>
        <authorList>
            <person name="An D."/>
        </authorList>
    </citation>
    <scope>NUCLEOTIDE SEQUENCE [LARGE SCALE GENOMIC DNA]</scope>
    <source>
        <strain evidence="9 10">C1.15228</strain>
    </source>
</reference>
<dbReference type="OrthoDB" id="5296019at2"/>
<dbReference type="Gene3D" id="3.40.50.1980">
    <property type="entry name" value="Nitrogenase molybdenum iron protein domain"/>
    <property type="match status" value="2"/>
</dbReference>
<accession>A0A367XT83</accession>
<dbReference type="SUPFAM" id="SSF53807">
    <property type="entry name" value="Helical backbone' metal receptor"/>
    <property type="match status" value="1"/>
</dbReference>
<feature type="chain" id="PRO_5039609359" evidence="8">
    <location>
        <begin position="22"/>
        <end position="323"/>
    </location>
</feature>
<dbReference type="PRINTS" id="PR00690">
    <property type="entry name" value="ADHESNFAMILY"/>
</dbReference>
<evidence type="ECO:0000256" key="6">
    <source>
        <dbReference type="SAM" id="Coils"/>
    </source>
</evidence>
<dbReference type="GO" id="GO:0007155">
    <property type="term" value="P:cell adhesion"/>
    <property type="evidence" value="ECO:0007669"/>
    <property type="project" value="InterPro"/>
</dbReference>
<comment type="similarity">
    <text evidence="5">Belongs to the bacterial solute-binding protein 9 family.</text>
</comment>
<proteinExistence type="inferred from homology"/>
<dbReference type="GO" id="GO:0030313">
    <property type="term" value="C:cell envelope"/>
    <property type="evidence" value="ECO:0007669"/>
    <property type="project" value="UniProtKB-SubCell"/>
</dbReference>
<keyword evidence="4 8" id="KW-0732">Signal</keyword>
<dbReference type="GO" id="GO:0030001">
    <property type="term" value="P:metal ion transport"/>
    <property type="evidence" value="ECO:0007669"/>
    <property type="project" value="InterPro"/>
</dbReference>
<evidence type="ECO:0000256" key="4">
    <source>
        <dbReference type="ARBA" id="ARBA00022729"/>
    </source>
</evidence>
<feature type="region of interest" description="Disordered" evidence="7">
    <location>
        <begin position="123"/>
        <end position="146"/>
    </location>
</feature>
<evidence type="ECO:0000256" key="7">
    <source>
        <dbReference type="SAM" id="MobiDB-lite"/>
    </source>
</evidence>
<dbReference type="InterPro" id="IPR006128">
    <property type="entry name" value="Lipoprotein_PsaA-like"/>
</dbReference>
<dbReference type="RefSeq" id="WP_114118861.1">
    <property type="nucleotide sequence ID" value="NZ_BMHU01000008.1"/>
</dbReference>
<comment type="subcellular location">
    <subcellularLocation>
        <location evidence="1">Cell envelope</location>
    </subcellularLocation>
</comment>
<evidence type="ECO:0000256" key="5">
    <source>
        <dbReference type="RuleBase" id="RU003512"/>
    </source>
</evidence>
<sequence length="323" mass="34113">MRTRRILTPVAVAALPALALAGCSSTGDDATASGDSTFQIVTSTSVYADIAKQIVGDAANVEAVIDSASVDPHDYEATARDGLTVQDADLAIMNGGGYDQFMENLLDSADVPHVMNVVEYSDAYPGEDGEEHDHDHDHDHAEEEDGHDHIEGFNEHVWYDPHTIEHFTEALRDELVELIPDSKDEIEAGAQSVLDQAAALEDKLEAIAADHTGDTAFFTEPVGAYFTEAAGLTDVTTEGFAEAVEHGEDVAPATLNAAIKSIEGGEVTVLVANAQTGGSETERVIQAAEGASVPVLEFTETIPDGDGFFGWMNDNADALAAAL</sequence>
<feature type="coiled-coil region" evidence="6">
    <location>
        <begin position="183"/>
        <end position="210"/>
    </location>
</feature>
<name>A0A367XT83_9MICO</name>
<dbReference type="AlphaFoldDB" id="A0A367XT83"/>
<evidence type="ECO:0000256" key="8">
    <source>
        <dbReference type="SAM" id="SignalP"/>
    </source>
</evidence>
<keyword evidence="10" id="KW-1185">Reference proteome</keyword>
<comment type="caution">
    <text evidence="9">The sequence shown here is derived from an EMBL/GenBank/DDBJ whole genome shotgun (WGS) entry which is preliminary data.</text>
</comment>
<dbReference type="PANTHER" id="PTHR42953">
    <property type="entry name" value="HIGH-AFFINITY ZINC UPTAKE SYSTEM PROTEIN ZNUA-RELATED"/>
    <property type="match status" value="1"/>
</dbReference>
<dbReference type="Pfam" id="PF01297">
    <property type="entry name" value="ZnuA"/>
    <property type="match status" value="1"/>
</dbReference>
<dbReference type="Proteomes" id="UP000253508">
    <property type="component" value="Unassembled WGS sequence"/>
</dbReference>
<evidence type="ECO:0000256" key="3">
    <source>
        <dbReference type="ARBA" id="ARBA00022723"/>
    </source>
</evidence>
<evidence type="ECO:0000256" key="2">
    <source>
        <dbReference type="ARBA" id="ARBA00022448"/>
    </source>
</evidence>
<keyword evidence="3" id="KW-0479">Metal-binding</keyword>